<dbReference type="EMBL" id="QGKW02001660">
    <property type="protein sequence ID" value="KAF2581524.1"/>
    <property type="molecule type" value="Genomic_DNA"/>
</dbReference>
<evidence type="ECO:0000313" key="3">
    <source>
        <dbReference type="Proteomes" id="UP000712281"/>
    </source>
</evidence>
<name>A0A8S9JHQ0_BRACR</name>
<accession>A0A8S9JHQ0</accession>
<dbReference type="Proteomes" id="UP000712281">
    <property type="component" value="Unassembled WGS sequence"/>
</dbReference>
<comment type="caution">
    <text evidence="1">The sequence shown here is derived from an EMBL/GenBank/DDBJ whole genome shotgun (WGS) entry which is preliminary data.</text>
</comment>
<dbReference type="EMBL" id="QGKY02000089">
    <property type="protein sequence ID" value="KAF2614658.1"/>
    <property type="molecule type" value="Genomic_DNA"/>
</dbReference>
<dbReference type="AlphaFoldDB" id="A0A8S9JHQ0"/>
<gene>
    <name evidence="1" type="ORF">F2Q68_00001195</name>
    <name evidence="2" type="ORF">F2Q70_00008164</name>
</gene>
<proteinExistence type="predicted"/>
<sequence>MLFSTEKDNKSGTGLGEPIRSLHFGRVRSVVLDRGNVDMTWLSKMEIIPPEVIETPHRKSCIARRGGECKKLTTVTQSVEEEKVYLTAAEEGMLLLLHEMEEKKRRWEEVRRWRWKWEKDGGSSETIG</sequence>
<evidence type="ECO:0000313" key="2">
    <source>
        <dbReference type="EMBL" id="KAF2614658.1"/>
    </source>
</evidence>
<evidence type="ECO:0000313" key="1">
    <source>
        <dbReference type="EMBL" id="KAF2581524.1"/>
    </source>
</evidence>
<reference evidence="1" key="1">
    <citation type="submission" date="2019-12" db="EMBL/GenBank/DDBJ databases">
        <title>Genome sequencing and annotation of Brassica cretica.</title>
        <authorList>
            <person name="Studholme D.J."/>
            <person name="Sarris P.F."/>
        </authorList>
    </citation>
    <scope>NUCLEOTIDE SEQUENCE</scope>
    <source>
        <strain evidence="1">PFS-001/15</strain>
        <strain evidence="2">PFS-102/07</strain>
        <tissue evidence="1">Leaf</tissue>
    </source>
</reference>
<protein>
    <submittedName>
        <fullName evidence="1">Uncharacterized protein</fullName>
    </submittedName>
</protein>
<organism evidence="1 3">
    <name type="scientific">Brassica cretica</name>
    <name type="common">Mustard</name>
    <dbReference type="NCBI Taxonomy" id="69181"/>
    <lineage>
        <taxon>Eukaryota</taxon>
        <taxon>Viridiplantae</taxon>
        <taxon>Streptophyta</taxon>
        <taxon>Embryophyta</taxon>
        <taxon>Tracheophyta</taxon>
        <taxon>Spermatophyta</taxon>
        <taxon>Magnoliopsida</taxon>
        <taxon>eudicotyledons</taxon>
        <taxon>Gunneridae</taxon>
        <taxon>Pentapetalae</taxon>
        <taxon>rosids</taxon>
        <taxon>malvids</taxon>
        <taxon>Brassicales</taxon>
        <taxon>Brassicaceae</taxon>
        <taxon>Brassiceae</taxon>
        <taxon>Brassica</taxon>
    </lineage>
</organism>